<dbReference type="InterPro" id="IPR032623">
    <property type="entry name" value="FecR_N"/>
</dbReference>
<evidence type="ECO:0000256" key="6">
    <source>
        <dbReference type="RuleBase" id="RU000716"/>
    </source>
</evidence>
<accession>A0A377XAT5</accession>
<evidence type="ECO:0000313" key="11">
    <source>
        <dbReference type="Proteomes" id="UP000254340"/>
    </source>
</evidence>
<evidence type="ECO:0000256" key="2">
    <source>
        <dbReference type="ARBA" id="ARBA00023015"/>
    </source>
</evidence>
<name>A0A377XAT5_KLEPN</name>
<comment type="similarity">
    <text evidence="1 6">Belongs to the sigma-70 factor family. ECF subfamily.</text>
</comment>
<dbReference type="GO" id="GO:0006352">
    <property type="term" value="P:DNA-templated transcription initiation"/>
    <property type="evidence" value="ECO:0007669"/>
    <property type="project" value="InterPro"/>
</dbReference>
<dbReference type="Pfam" id="PF16220">
    <property type="entry name" value="DUF4880"/>
    <property type="match status" value="1"/>
</dbReference>
<dbReference type="InterPro" id="IPR000838">
    <property type="entry name" value="RNA_pol_sigma70_ECF_CS"/>
</dbReference>
<organism evidence="10 11">
    <name type="scientific">Klebsiella pneumoniae</name>
    <dbReference type="NCBI Taxonomy" id="573"/>
    <lineage>
        <taxon>Bacteria</taxon>
        <taxon>Pseudomonadati</taxon>
        <taxon>Pseudomonadota</taxon>
        <taxon>Gammaproteobacteria</taxon>
        <taxon>Enterobacterales</taxon>
        <taxon>Enterobacteriaceae</taxon>
        <taxon>Klebsiella/Raoultella group</taxon>
        <taxon>Klebsiella</taxon>
        <taxon>Klebsiella pneumoniae complex</taxon>
    </lineage>
</organism>
<dbReference type="InterPro" id="IPR036388">
    <property type="entry name" value="WH-like_DNA-bd_sf"/>
</dbReference>
<dbReference type="Proteomes" id="UP000254340">
    <property type="component" value="Unassembled WGS sequence"/>
</dbReference>
<keyword evidence="4 6" id="KW-0238">DNA-binding</keyword>
<evidence type="ECO:0000256" key="5">
    <source>
        <dbReference type="ARBA" id="ARBA00023163"/>
    </source>
</evidence>
<evidence type="ECO:0000259" key="7">
    <source>
        <dbReference type="Pfam" id="PF04542"/>
    </source>
</evidence>
<dbReference type="InterPro" id="IPR014284">
    <property type="entry name" value="RNA_pol_sigma-70_dom"/>
</dbReference>
<evidence type="ECO:0000256" key="3">
    <source>
        <dbReference type="ARBA" id="ARBA00023082"/>
    </source>
</evidence>
<dbReference type="EMBL" id="UGLH01000005">
    <property type="protein sequence ID" value="STT78750.1"/>
    <property type="molecule type" value="Genomic_DNA"/>
</dbReference>
<dbReference type="NCBIfam" id="NF007232">
    <property type="entry name" value="PRK09651.1"/>
    <property type="match status" value="1"/>
</dbReference>
<dbReference type="InterPro" id="IPR007627">
    <property type="entry name" value="RNA_pol_sigma70_r2"/>
</dbReference>
<dbReference type="Pfam" id="PF04542">
    <property type="entry name" value="Sigma70_r2"/>
    <property type="match status" value="1"/>
</dbReference>
<dbReference type="CDD" id="cd06171">
    <property type="entry name" value="Sigma70_r4"/>
    <property type="match status" value="1"/>
</dbReference>
<feature type="domain" description="RNA polymerase sigma-70 region 2" evidence="7">
    <location>
        <begin position="24"/>
        <end position="74"/>
    </location>
</feature>
<dbReference type="GO" id="GO:0016987">
    <property type="term" value="F:sigma factor activity"/>
    <property type="evidence" value="ECO:0007669"/>
    <property type="project" value="UniProtKB-KW"/>
</dbReference>
<proteinExistence type="inferred from homology"/>
<dbReference type="AlphaFoldDB" id="A0A377XAT5"/>
<dbReference type="Gene3D" id="1.10.1740.10">
    <property type="match status" value="1"/>
</dbReference>
<sequence length="328" mass="37227">MSDSATTIASLTLESLYGSHHDWLLQSAFDADDIAQDTFLRVMGNNTLSTIRDPRSFLCTIAKRVMVDLFRRNSLEKAYLEMLALMPERLAPSPEEHESQLETLQLIDRMLDGLKGKTREAFLLSQLDGLTYSEIALKLGVSVSSVKKYVAKANRTLSAVSSGARPVNASITNSRRQALRSASHWYAVLIGERVSPQQEARWQQWYEEDKEHQWAWQQVANLRSQLSHVPANVASRVLHDTHLTRRHVLKGLLLLLGVGGGWLLWQSETGEGLRADYRTDKGAVSHQLLEDDSQLTLNTQSATDVRFDVHQRAVHLWYGRNCHHHRKR</sequence>
<dbReference type="PANTHER" id="PTHR43133">
    <property type="entry name" value="RNA POLYMERASE ECF-TYPE SIGMA FACTO"/>
    <property type="match status" value="1"/>
</dbReference>
<dbReference type="InterPro" id="IPR039425">
    <property type="entry name" value="RNA_pol_sigma-70-like"/>
</dbReference>
<keyword evidence="3 6" id="KW-0731">Sigma factor</keyword>
<dbReference type="InterPro" id="IPR013325">
    <property type="entry name" value="RNA_pol_sigma_r2"/>
</dbReference>
<gene>
    <name evidence="10" type="primary">fecI</name>
    <name evidence="10" type="ORF">NCTC5047_01532</name>
</gene>
<dbReference type="PROSITE" id="PS01063">
    <property type="entry name" value="SIGMA70_ECF"/>
    <property type="match status" value="1"/>
</dbReference>
<evidence type="ECO:0000256" key="1">
    <source>
        <dbReference type="ARBA" id="ARBA00010641"/>
    </source>
</evidence>
<evidence type="ECO:0000256" key="4">
    <source>
        <dbReference type="ARBA" id="ARBA00023125"/>
    </source>
</evidence>
<dbReference type="SUPFAM" id="SSF88659">
    <property type="entry name" value="Sigma3 and sigma4 domains of RNA polymerase sigma factors"/>
    <property type="match status" value="1"/>
</dbReference>
<protein>
    <recommendedName>
        <fullName evidence="6">RNA polymerase sigma factor</fullName>
    </recommendedName>
</protein>
<dbReference type="InterPro" id="IPR013324">
    <property type="entry name" value="RNA_pol_sigma_r3/r4-like"/>
</dbReference>
<dbReference type="PANTHER" id="PTHR43133:SF63">
    <property type="entry name" value="RNA POLYMERASE SIGMA FACTOR FECI-RELATED"/>
    <property type="match status" value="1"/>
</dbReference>
<dbReference type="NCBIfam" id="TIGR02937">
    <property type="entry name" value="sigma70-ECF"/>
    <property type="match status" value="1"/>
</dbReference>
<dbReference type="InterPro" id="IPR013249">
    <property type="entry name" value="RNA_pol_sigma70_r4_t2"/>
</dbReference>
<keyword evidence="2 6" id="KW-0805">Transcription regulation</keyword>
<dbReference type="Gene3D" id="1.10.10.10">
    <property type="entry name" value="Winged helix-like DNA-binding domain superfamily/Winged helix DNA-binding domain"/>
    <property type="match status" value="1"/>
</dbReference>
<evidence type="ECO:0000313" key="10">
    <source>
        <dbReference type="EMBL" id="STT78750.1"/>
    </source>
</evidence>
<dbReference type="Pfam" id="PF08281">
    <property type="entry name" value="Sigma70_r4_2"/>
    <property type="match status" value="1"/>
</dbReference>
<feature type="domain" description="FecR N-terminal" evidence="9">
    <location>
        <begin position="181"/>
        <end position="221"/>
    </location>
</feature>
<dbReference type="SUPFAM" id="SSF88946">
    <property type="entry name" value="Sigma2 domain of RNA polymerase sigma factors"/>
    <property type="match status" value="1"/>
</dbReference>
<evidence type="ECO:0000259" key="8">
    <source>
        <dbReference type="Pfam" id="PF08281"/>
    </source>
</evidence>
<feature type="domain" description="RNA polymerase sigma factor 70 region 4 type 2" evidence="8">
    <location>
        <begin position="105"/>
        <end position="153"/>
    </location>
</feature>
<dbReference type="GO" id="GO:0003677">
    <property type="term" value="F:DNA binding"/>
    <property type="evidence" value="ECO:0007669"/>
    <property type="project" value="UniProtKB-KW"/>
</dbReference>
<evidence type="ECO:0000259" key="9">
    <source>
        <dbReference type="Pfam" id="PF16220"/>
    </source>
</evidence>
<reference evidence="10 11" key="1">
    <citation type="submission" date="2018-06" db="EMBL/GenBank/DDBJ databases">
        <authorList>
            <consortium name="Pathogen Informatics"/>
            <person name="Doyle S."/>
        </authorList>
    </citation>
    <scope>NUCLEOTIDE SEQUENCE [LARGE SCALE GENOMIC DNA]</scope>
    <source>
        <strain evidence="10 11">NCTC5047</strain>
    </source>
</reference>
<keyword evidence="5 6" id="KW-0804">Transcription</keyword>